<accession>A0A9P0Z500</accession>
<gene>
    <name evidence="4" type="ORF">CEURO_LOCUS9964</name>
</gene>
<feature type="region of interest" description="Disordered" evidence="2">
    <location>
        <begin position="1"/>
        <end position="62"/>
    </location>
</feature>
<sequence length="213" mass="22600">MGQGDESNGTDPKDRAQSVIDVAPLRSVPYTGPLPTYGPVEGCKTSSTSSENDESSENASTQPAMVYFTDLLTPEEKTSLFAAASAKAGSLITGTALMGKVGHPIGAVDILESDTKYLFRVSLPGVSADAEDLHCNIEPNGKVDIRGITLTGVRAIYKHNMVFKMNTSNLCPPGKFTISFQLPGPTGKQQTISFGTDGILEATVEKKRQRSNS</sequence>
<dbReference type="SUPFAM" id="SSF49764">
    <property type="entry name" value="HSP20-like chaperones"/>
    <property type="match status" value="1"/>
</dbReference>
<comment type="similarity">
    <text evidence="1">Belongs to the small heat shock protein (HSP20) family.</text>
</comment>
<evidence type="ECO:0000259" key="3">
    <source>
        <dbReference type="PROSITE" id="PS01031"/>
    </source>
</evidence>
<dbReference type="Gene3D" id="2.60.40.790">
    <property type="match status" value="1"/>
</dbReference>
<dbReference type="AlphaFoldDB" id="A0A9P0Z500"/>
<dbReference type="PANTHER" id="PTHR34661">
    <property type="entry name" value="INCREASED DNA METHYLATION 3"/>
    <property type="match status" value="1"/>
</dbReference>
<dbReference type="InterPro" id="IPR039321">
    <property type="entry name" value="IDM2/3-like"/>
</dbReference>
<feature type="compositionally biased region" description="Polar residues" evidence="2">
    <location>
        <begin position="1"/>
        <end position="10"/>
    </location>
</feature>
<evidence type="ECO:0000313" key="5">
    <source>
        <dbReference type="Proteomes" id="UP001152484"/>
    </source>
</evidence>
<evidence type="ECO:0000256" key="2">
    <source>
        <dbReference type="SAM" id="MobiDB-lite"/>
    </source>
</evidence>
<dbReference type="GO" id="GO:0005634">
    <property type="term" value="C:nucleus"/>
    <property type="evidence" value="ECO:0007669"/>
    <property type="project" value="TreeGrafter"/>
</dbReference>
<organism evidence="4 5">
    <name type="scientific">Cuscuta europaea</name>
    <name type="common">European dodder</name>
    <dbReference type="NCBI Taxonomy" id="41803"/>
    <lineage>
        <taxon>Eukaryota</taxon>
        <taxon>Viridiplantae</taxon>
        <taxon>Streptophyta</taxon>
        <taxon>Embryophyta</taxon>
        <taxon>Tracheophyta</taxon>
        <taxon>Spermatophyta</taxon>
        <taxon>Magnoliopsida</taxon>
        <taxon>eudicotyledons</taxon>
        <taxon>Gunneridae</taxon>
        <taxon>Pentapetalae</taxon>
        <taxon>asterids</taxon>
        <taxon>lamiids</taxon>
        <taxon>Solanales</taxon>
        <taxon>Convolvulaceae</taxon>
        <taxon>Cuscuteae</taxon>
        <taxon>Cuscuta</taxon>
        <taxon>Cuscuta subgen. Cuscuta</taxon>
    </lineage>
</organism>
<dbReference type="Proteomes" id="UP001152484">
    <property type="component" value="Unassembled WGS sequence"/>
</dbReference>
<feature type="domain" description="SHSP" evidence="3">
    <location>
        <begin position="96"/>
        <end position="213"/>
    </location>
</feature>
<proteinExistence type="inferred from homology"/>
<dbReference type="CDD" id="cd06464">
    <property type="entry name" value="ACD_sHsps-like"/>
    <property type="match status" value="1"/>
</dbReference>
<dbReference type="InterPro" id="IPR008978">
    <property type="entry name" value="HSP20-like_chaperone"/>
</dbReference>
<dbReference type="PROSITE" id="PS01031">
    <property type="entry name" value="SHSP"/>
    <property type="match status" value="1"/>
</dbReference>
<evidence type="ECO:0000313" key="4">
    <source>
        <dbReference type="EMBL" id="CAH9087198.1"/>
    </source>
</evidence>
<keyword evidence="5" id="KW-1185">Reference proteome</keyword>
<dbReference type="EMBL" id="CAMAPE010000019">
    <property type="protein sequence ID" value="CAH9087198.1"/>
    <property type="molecule type" value="Genomic_DNA"/>
</dbReference>
<comment type="caution">
    <text evidence="4">The sequence shown here is derived from an EMBL/GenBank/DDBJ whole genome shotgun (WGS) entry which is preliminary data.</text>
</comment>
<protein>
    <recommendedName>
        <fullName evidence="3">SHSP domain-containing protein</fullName>
    </recommendedName>
</protein>
<evidence type="ECO:0000256" key="1">
    <source>
        <dbReference type="PROSITE-ProRule" id="PRU00285"/>
    </source>
</evidence>
<name>A0A9P0Z500_CUSEU</name>
<dbReference type="InterPro" id="IPR002068">
    <property type="entry name" value="A-crystallin/Hsp20_dom"/>
</dbReference>
<dbReference type="PANTHER" id="PTHR34661:SF8">
    <property type="entry name" value="ALPHA-CRYSTALLIN DOMAIN-CONTAINING PROTEIN 22.3"/>
    <property type="match status" value="1"/>
</dbReference>
<reference evidence="4" key="1">
    <citation type="submission" date="2022-07" db="EMBL/GenBank/DDBJ databases">
        <authorList>
            <person name="Macas J."/>
            <person name="Novak P."/>
            <person name="Neumann P."/>
        </authorList>
    </citation>
    <scope>NUCLEOTIDE SEQUENCE</scope>
</reference>
<dbReference type="OrthoDB" id="1271288at2759"/>